<keyword evidence="2" id="KW-1185">Reference proteome</keyword>
<dbReference type="AlphaFoldDB" id="A0A517T760"/>
<dbReference type="GO" id="GO:0032259">
    <property type="term" value="P:methylation"/>
    <property type="evidence" value="ECO:0007669"/>
    <property type="project" value="UniProtKB-KW"/>
</dbReference>
<organism evidence="1 2">
    <name type="scientific">Calycomorphotria hydatis</name>
    <dbReference type="NCBI Taxonomy" id="2528027"/>
    <lineage>
        <taxon>Bacteria</taxon>
        <taxon>Pseudomonadati</taxon>
        <taxon>Planctomycetota</taxon>
        <taxon>Planctomycetia</taxon>
        <taxon>Planctomycetales</taxon>
        <taxon>Planctomycetaceae</taxon>
        <taxon>Calycomorphotria</taxon>
    </lineage>
</organism>
<keyword evidence="1" id="KW-0282">Flagellum</keyword>
<accession>A0A517T760</accession>
<sequence>MAETDQADSTNDEPWYKDGLRFECTQCGNCCTGTPGAVWVEESDLEAIAEYLEKPIGEIRVFHTRPLKGRMSLKEFANGDCTFFDPHLRRCRIYPVRPAQCRVWPFWSVHLTDRKAWEDVGRECPGIGRGDFVSLEVIEQRAAETHL</sequence>
<name>A0A517T760_9PLAN</name>
<dbReference type="RefSeq" id="WP_145261182.1">
    <property type="nucleotide sequence ID" value="NZ_CP036316.1"/>
</dbReference>
<dbReference type="GO" id="GO:0008168">
    <property type="term" value="F:methyltransferase activity"/>
    <property type="evidence" value="ECO:0007669"/>
    <property type="project" value="UniProtKB-KW"/>
</dbReference>
<keyword evidence="1" id="KW-0489">Methyltransferase</keyword>
<gene>
    <name evidence="1" type="ORF">V22_14420</name>
</gene>
<proteinExistence type="predicted"/>
<keyword evidence="1" id="KW-0808">Transferase</keyword>
<dbReference type="Proteomes" id="UP000319976">
    <property type="component" value="Chromosome"/>
</dbReference>
<protein>
    <submittedName>
        <fullName evidence="1">Flagellin N-methylase</fullName>
    </submittedName>
</protein>
<dbReference type="EMBL" id="CP036316">
    <property type="protein sequence ID" value="QDT64211.1"/>
    <property type="molecule type" value="Genomic_DNA"/>
</dbReference>
<dbReference type="Pfam" id="PF03692">
    <property type="entry name" value="CxxCxxCC"/>
    <property type="match status" value="1"/>
</dbReference>
<dbReference type="OrthoDB" id="9810361at2"/>
<keyword evidence="1" id="KW-0966">Cell projection</keyword>
<dbReference type="InterPro" id="IPR005358">
    <property type="entry name" value="Puta_zinc/iron-chelating_dom"/>
</dbReference>
<dbReference type="PANTHER" id="PTHR35866">
    <property type="entry name" value="PUTATIVE-RELATED"/>
    <property type="match status" value="1"/>
</dbReference>
<keyword evidence="1" id="KW-0969">Cilium</keyword>
<dbReference type="KEGG" id="chya:V22_14420"/>
<dbReference type="PANTHER" id="PTHR35866:SF1">
    <property type="entry name" value="YKGJ FAMILY CYSTEINE CLUSTER PROTEIN"/>
    <property type="match status" value="1"/>
</dbReference>
<evidence type="ECO:0000313" key="2">
    <source>
        <dbReference type="Proteomes" id="UP000319976"/>
    </source>
</evidence>
<evidence type="ECO:0000313" key="1">
    <source>
        <dbReference type="EMBL" id="QDT64211.1"/>
    </source>
</evidence>
<reference evidence="1 2" key="1">
    <citation type="submission" date="2019-02" db="EMBL/GenBank/DDBJ databases">
        <title>Deep-cultivation of Planctomycetes and their phenomic and genomic characterization uncovers novel biology.</title>
        <authorList>
            <person name="Wiegand S."/>
            <person name="Jogler M."/>
            <person name="Boedeker C."/>
            <person name="Pinto D."/>
            <person name="Vollmers J."/>
            <person name="Rivas-Marin E."/>
            <person name="Kohn T."/>
            <person name="Peeters S.H."/>
            <person name="Heuer A."/>
            <person name="Rast P."/>
            <person name="Oberbeckmann S."/>
            <person name="Bunk B."/>
            <person name="Jeske O."/>
            <person name="Meyerdierks A."/>
            <person name="Storesund J.E."/>
            <person name="Kallscheuer N."/>
            <person name="Luecker S."/>
            <person name="Lage O.M."/>
            <person name="Pohl T."/>
            <person name="Merkel B.J."/>
            <person name="Hornburger P."/>
            <person name="Mueller R.-W."/>
            <person name="Bruemmer F."/>
            <person name="Labrenz M."/>
            <person name="Spormann A.M."/>
            <person name="Op den Camp H."/>
            <person name="Overmann J."/>
            <person name="Amann R."/>
            <person name="Jetten M.S.M."/>
            <person name="Mascher T."/>
            <person name="Medema M.H."/>
            <person name="Devos D.P."/>
            <person name="Kaster A.-K."/>
            <person name="Ovreas L."/>
            <person name="Rohde M."/>
            <person name="Galperin M.Y."/>
            <person name="Jogler C."/>
        </authorList>
    </citation>
    <scope>NUCLEOTIDE SEQUENCE [LARGE SCALE GENOMIC DNA]</scope>
    <source>
        <strain evidence="1 2">V22</strain>
    </source>
</reference>